<protein>
    <submittedName>
        <fullName evidence="1">Uncharacterized protein</fullName>
    </submittedName>
</protein>
<dbReference type="EMBL" id="NUDP01000085">
    <property type="protein sequence ID" value="PEM66668.1"/>
    <property type="molecule type" value="Genomic_DNA"/>
</dbReference>
<gene>
    <name evidence="1" type="ORF">CN613_21800</name>
</gene>
<name>A0A2C3XPV2_9BACI</name>
<comment type="caution">
    <text evidence="1">The sequence shown here is derived from an EMBL/GenBank/DDBJ whole genome shotgun (WGS) entry which is preliminary data.</text>
</comment>
<dbReference type="RefSeq" id="WP_097849131.1">
    <property type="nucleotide sequence ID" value="NZ_NUDZ01000037.1"/>
</dbReference>
<evidence type="ECO:0000313" key="1">
    <source>
        <dbReference type="EMBL" id="PEM66668.1"/>
    </source>
</evidence>
<organism evidence="1 2">
    <name type="scientific">Bacillus pseudomycoides</name>
    <dbReference type="NCBI Taxonomy" id="64104"/>
    <lineage>
        <taxon>Bacteria</taxon>
        <taxon>Bacillati</taxon>
        <taxon>Bacillota</taxon>
        <taxon>Bacilli</taxon>
        <taxon>Bacillales</taxon>
        <taxon>Bacillaceae</taxon>
        <taxon>Bacillus</taxon>
        <taxon>Bacillus cereus group</taxon>
    </lineage>
</organism>
<dbReference type="AlphaFoldDB" id="A0A2C3XPV2"/>
<dbReference type="Proteomes" id="UP000219775">
    <property type="component" value="Unassembled WGS sequence"/>
</dbReference>
<accession>A0A2C3XPV2</accession>
<proteinExistence type="predicted"/>
<evidence type="ECO:0000313" key="2">
    <source>
        <dbReference type="Proteomes" id="UP000219775"/>
    </source>
</evidence>
<sequence>MVFITDNYVDKNGDEIFGESGIFRRLTEEEREEFKCFMTFYKKGRKMDGFKLGDVGKRENVLYEIVVQTADNKFEGGYRLYGN</sequence>
<reference evidence="1 2" key="1">
    <citation type="submission" date="2017-09" db="EMBL/GenBank/DDBJ databases">
        <title>Large-scale bioinformatics analysis of Bacillus genomes uncovers conserved roles of natural products in bacterial physiology.</title>
        <authorList>
            <consortium name="Agbiome Team Llc"/>
            <person name="Bleich R.M."/>
            <person name="Grubbs K.J."/>
            <person name="Santa Maria K.C."/>
            <person name="Allen S.E."/>
            <person name="Farag S."/>
            <person name="Shank E.A."/>
            <person name="Bowers A."/>
        </authorList>
    </citation>
    <scope>NUCLEOTIDE SEQUENCE [LARGE SCALE GENOMIC DNA]</scope>
    <source>
        <strain evidence="1 2">AFS009893</strain>
    </source>
</reference>